<dbReference type="AlphaFoldDB" id="A0AAD7XJY8"/>
<gene>
    <name evidence="4" type="ORF">CTAYLR_003540</name>
</gene>
<feature type="transmembrane region" description="Helical" evidence="2">
    <location>
        <begin position="34"/>
        <end position="56"/>
    </location>
</feature>
<dbReference type="Gene3D" id="3.30.800.10">
    <property type="entry name" value="Phosphatidylinositol Phosphate Kinase II Beta"/>
    <property type="match status" value="1"/>
</dbReference>
<dbReference type="SMART" id="SM00330">
    <property type="entry name" value="PIPKc"/>
    <property type="match status" value="1"/>
</dbReference>
<keyword evidence="2" id="KW-0812">Transmembrane</keyword>
<feature type="transmembrane region" description="Helical" evidence="2">
    <location>
        <begin position="9"/>
        <end position="28"/>
    </location>
</feature>
<dbReference type="GO" id="GO:0046854">
    <property type="term" value="P:phosphatidylinositol phosphate biosynthetic process"/>
    <property type="evidence" value="ECO:0007669"/>
    <property type="project" value="TreeGrafter"/>
</dbReference>
<name>A0AAD7XJY8_9STRA</name>
<dbReference type="PANTHER" id="PTHR23086:SF8">
    <property type="entry name" value="PHOSPHATIDYLINOSITOL 5-PHOSPHATE 4-KINASE, ISOFORM A"/>
    <property type="match status" value="1"/>
</dbReference>
<keyword evidence="2" id="KW-1133">Transmembrane helix</keyword>
<feature type="transmembrane region" description="Helical" evidence="2">
    <location>
        <begin position="147"/>
        <end position="165"/>
    </location>
</feature>
<dbReference type="PROSITE" id="PS51455">
    <property type="entry name" value="PIPK"/>
    <property type="match status" value="1"/>
</dbReference>
<comment type="caution">
    <text evidence="4">The sequence shown here is derived from an EMBL/GenBank/DDBJ whole genome shotgun (WGS) entry which is preliminary data.</text>
</comment>
<dbReference type="InterPro" id="IPR027484">
    <property type="entry name" value="PInositol-4-P-5-kinase_N"/>
</dbReference>
<keyword evidence="1" id="KW-0418">Kinase</keyword>
<dbReference type="Proteomes" id="UP001230188">
    <property type="component" value="Unassembled WGS sequence"/>
</dbReference>
<dbReference type="EMBL" id="JAQMWT010000389">
    <property type="protein sequence ID" value="KAJ8602173.1"/>
    <property type="molecule type" value="Genomic_DNA"/>
</dbReference>
<dbReference type="PANTHER" id="PTHR23086">
    <property type="entry name" value="PHOSPHATIDYLINOSITOL-4-PHOSPHATE 5-KINASE"/>
    <property type="match status" value="1"/>
</dbReference>
<feature type="transmembrane region" description="Helical" evidence="2">
    <location>
        <begin position="228"/>
        <end position="254"/>
    </location>
</feature>
<accession>A0AAD7XJY8</accession>
<dbReference type="GO" id="GO:0005886">
    <property type="term" value="C:plasma membrane"/>
    <property type="evidence" value="ECO:0007669"/>
    <property type="project" value="TreeGrafter"/>
</dbReference>
<protein>
    <recommendedName>
        <fullName evidence="3">PIPK domain-containing protein</fullName>
    </recommendedName>
</protein>
<dbReference type="CDD" id="cd00139">
    <property type="entry name" value="PIPKc"/>
    <property type="match status" value="1"/>
</dbReference>
<evidence type="ECO:0000256" key="1">
    <source>
        <dbReference type="PROSITE-ProRule" id="PRU00781"/>
    </source>
</evidence>
<dbReference type="Pfam" id="PF01504">
    <property type="entry name" value="PIP5K"/>
    <property type="match status" value="1"/>
</dbReference>
<sequence length="704" mass="78306">MEGRRLRRLLFWLGPVSGCVAYASVWMVAGPSRRQRLCFVSGGGLGLFFALVLLVAHRRGPRRLREHPQPIIFWRCVADAGTAVQFIAYAYARRRCDTPRGRVSSGLLEFSMIASEGWYFASVHDARASFRSPFTPKVALMRCYHRIVWVSALFMAVFVAEIPGVDGEYLIGEEMFGYCLFKSSKVWPPWVFLYAPILVLYAGALAMTLACLGSAYERSAKTRAFAEHLHAIAVTNANLVAACMYWGLFSIFYFGSSYMRIRGATYAAALLLPAKGAVDFMVWLLPLDPSDVGAALGLGNMVDEPRCSSVDDRDDLLASAQGREIFDYVRCGIAESRGRAVVMLARRRDEPALGFWAFARRALAPTVEARQVLRDLCTESHHPVCVVDASRVLFRSIARDSLRRLRATFGISETDYARSWRAVTKARYSDGASGAFFLFSADERFLAKTATATEIRALARRADALAAYCSPDTKLCRIVGAHTLEIYGQPFHLVVQENLFFGSDASLLRRYDIKGSSVNRRSGDKFEKSRALLLEQPLNYSRGGGGGGGCVGKDDDLQDDLHIDPRDAALLLAQLDRDSRFLASQNIMDYSLLIGVDDLPRPPLCCTDNNRNSTSSSSSSSFLVQAEACRYDATFGGPSAYTLAIIDLLQEWNWAKKLERAYKIIFRCRPPLGLSAIDPVRYQRRFMARVHDIIPIARDAEIVA</sequence>
<keyword evidence="1" id="KW-0067">ATP-binding</keyword>
<evidence type="ECO:0000256" key="2">
    <source>
        <dbReference type="SAM" id="Phobius"/>
    </source>
</evidence>
<feature type="transmembrane region" description="Helical" evidence="2">
    <location>
        <begin position="191"/>
        <end position="216"/>
    </location>
</feature>
<organism evidence="4 5">
    <name type="scientific">Chrysophaeum taylorii</name>
    <dbReference type="NCBI Taxonomy" id="2483200"/>
    <lineage>
        <taxon>Eukaryota</taxon>
        <taxon>Sar</taxon>
        <taxon>Stramenopiles</taxon>
        <taxon>Ochrophyta</taxon>
        <taxon>Pelagophyceae</taxon>
        <taxon>Pelagomonadales</taxon>
        <taxon>Pelagomonadaceae</taxon>
        <taxon>Chrysophaeum</taxon>
    </lineage>
</organism>
<keyword evidence="2" id="KW-0472">Membrane</keyword>
<proteinExistence type="predicted"/>
<evidence type="ECO:0000313" key="4">
    <source>
        <dbReference type="EMBL" id="KAJ8602173.1"/>
    </source>
</evidence>
<keyword evidence="5" id="KW-1185">Reference proteome</keyword>
<dbReference type="Gene3D" id="1.20.1070.10">
    <property type="entry name" value="Rhodopsin 7-helix transmembrane proteins"/>
    <property type="match status" value="1"/>
</dbReference>
<evidence type="ECO:0000313" key="5">
    <source>
        <dbReference type="Proteomes" id="UP001230188"/>
    </source>
</evidence>
<dbReference type="SUPFAM" id="SSF56104">
    <property type="entry name" value="SAICAR synthase-like"/>
    <property type="match status" value="1"/>
</dbReference>
<reference evidence="4" key="1">
    <citation type="submission" date="2023-01" db="EMBL/GenBank/DDBJ databases">
        <title>Metagenome sequencing of chrysophaentin producing Chrysophaeum taylorii.</title>
        <authorList>
            <person name="Davison J."/>
            <person name="Bewley C."/>
        </authorList>
    </citation>
    <scope>NUCLEOTIDE SEQUENCE</scope>
    <source>
        <strain evidence="4">NIES-1699</strain>
    </source>
</reference>
<dbReference type="GO" id="GO:0016308">
    <property type="term" value="F:1-phosphatidylinositol-4-phosphate 5-kinase activity"/>
    <property type="evidence" value="ECO:0007669"/>
    <property type="project" value="TreeGrafter"/>
</dbReference>
<dbReference type="InterPro" id="IPR023610">
    <property type="entry name" value="PInositol-4/5-P-5/4-kinase"/>
</dbReference>
<dbReference type="GO" id="GO:0005524">
    <property type="term" value="F:ATP binding"/>
    <property type="evidence" value="ECO:0007669"/>
    <property type="project" value="UniProtKB-UniRule"/>
</dbReference>
<keyword evidence="1" id="KW-0808">Transferase</keyword>
<dbReference type="InterPro" id="IPR027483">
    <property type="entry name" value="PInositol-4-P-4/5-kinase_C_sf"/>
</dbReference>
<evidence type="ECO:0000259" key="3">
    <source>
        <dbReference type="PROSITE" id="PS51455"/>
    </source>
</evidence>
<dbReference type="InterPro" id="IPR002498">
    <property type="entry name" value="PInositol-4-P-4/5-kinase_core"/>
</dbReference>
<feature type="domain" description="PIPK" evidence="3">
    <location>
        <begin position="333"/>
        <end position="694"/>
    </location>
</feature>
<dbReference type="Gene3D" id="3.30.810.10">
    <property type="entry name" value="2-Layer Sandwich"/>
    <property type="match status" value="1"/>
</dbReference>
<keyword evidence="1" id="KW-0547">Nucleotide-binding</keyword>